<proteinExistence type="predicted"/>
<sequence>MTLCDPKRICPTGRPHGLLLAQNRKITTSQMSVNREINGSTICGMMPEPWEGRVQACSALSFIAMLPDTGFLYVANDMPSFAGLVARSLLCAGPEP</sequence>
<name>A0ABW4E2E0_9RHOB</name>
<dbReference type="EMBL" id="JBHTOQ010000032">
    <property type="protein sequence ID" value="MFD1482620.1"/>
    <property type="molecule type" value="Genomic_DNA"/>
</dbReference>
<organism evidence="1 2">
    <name type="scientific">Paracoccus nototheniae</name>
    <dbReference type="NCBI Taxonomy" id="2489002"/>
    <lineage>
        <taxon>Bacteria</taxon>
        <taxon>Pseudomonadati</taxon>
        <taxon>Pseudomonadota</taxon>
        <taxon>Alphaproteobacteria</taxon>
        <taxon>Rhodobacterales</taxon>
        <taxon>Paracoccaceae</taxon>
        <taxon>Paracoccus</taxon>
    </lineage>
</organism>
<reference evidence="2" key="1">
    <citation type="journal article" date="2019" name="Int. J. Syst. Evol. Microbiol.">
        <title>The Global Catalogue of Microorganisms (GCM) 10K type strain sequencing project: providing services to taxonomists for standard genome sequencing and annotation.</title>
        <authorList>
            <consortium name="The Broad Institute Genomics Platform"/>
            <consortium name="The Broad Institute Genome Sequencing Center for Infectious Disease"/>
            <person name="Wu L."/>
            <person name="Ma J."/>
        </authorList>
    </citation>
    <scope>NUCLEOTIDE SEQUENCE [LARGE SCALE GENOMIC DNA]</scope>
    <source>
        <strain evidence="2">CCM 8875</strain>
    </source>
</reference>
<comment type="caution">
    <text evidence="1">The sequence shown here is derived from an EMBL/GenBank/DDBJ whole genome shotgun (WGS) entry which is preliminary data.</text>
</comment>
<keyword evidence="2" id="KW-1185">Reference proteome</keyword>
<gene>
    <name evidence="1" type="ORF">ACFQ5P_15090</name>
</gene>
<evidence type="ECO:0000313" key="1">
    <source>
        <dbReference type="EMBL" id="MFD1482620.1"/>
    </source>
</evidence>
<accession>A0ABW4E2E0</accession>
<dbReference type="RefSeq" id="WP_131574177.1">
    <property type="nucleotide sequence ID" value="NZ_CBCSAJ010000036.1"/>
</dbReference>
<protein>
    <submittedName>
        <fullName evidence="1">Uncharacterized protein</fullName>
    </submittedName>
</protein>
<evidence type="ECO:0000313" key="2">
    <source>
        <dbReference type="Proteomes" id="UP001597302"/>
    </source>
</evidence>
<dbReference type="Proteomes" id="UP001597302">
    <property type="component" value="Unassembled WGS sequence"/>
</dbReference>